<dbReference type="Proteomes" id="UP000001075">
    <property type="component" value="Unassembled WGS sequence"/>
</dbReference>
<name>G3IA05_CRIGR</name>
<evidence type="ECO:0000313" key="1">
    <source>
        <dbReference type="EMBL" id="EGW10174.1"/>
    </source>
</evidence>
<proteinExistence type="predicted"/>
<reference evidence="2" key="1">
    <citation type="journal article" date="2011" name="Nat. Biotechnol.">
        <title>The genomic sequence of the Chinese hamster ovary (CHO)-K1 cell line.</title>
        <authorList>
            <person name="Xu X."/>
            <person name="Nagarajan H."/>
            <person name="Lewis N.E."/>
            <person name="Pan S."/>
            <person name="Cai Z."/>
            <person name="Liu X."/>
            <person name="Chen W."/>
            <person name="Xie M."/>
            <person name="Wang W."/>
            <person name="Hammond S."/>
            <person name="Andersen M.R."/>
            <person name="Neff N."/>
            <person name="Passarelli B."/>
            <person name="Koh W."/>
            <person name="Fan H.C."/>
            <person name="Wang J."/>
            <person name="Gui Y."/>
            <person name="Lee K.H."/>
            <person name="Betenbaugh M.J."/>
            <person name="Quake S.R."/>
            <person name="Famili I."/>
            <person name="Palsson B.O."/>
            <person name="Wang J."/>
        </authorList>
    </citation>
    <scope>NUCLEOTIDE SEQUENCE [LARGE SCALE GENOMIC DNA]</scope>
    <source>
        <strain evidence="2">CHO K1 cell line</strain>
    </source>
</reference>
<protein>
    <submittedName>
        <fullName evidence="1">Uncharacterized protein</fullName>
    </submittedName>
</protein>
<accession>G3IA05</accession>
<evidence type="ECO:0000313" key="2">
    <source>
        <dbReference type="Proteomes" id="UP000001075"/>
    </source>
</evidence>
<organism evidence="1 2">
    <name type="scientific">Cricetulus griseus</name>
    <name type="common">Chinese hamster</name>
    <name type="synonym">Cricetulus barabensis griseus</name>
    <dbReference type="NCBI Taxonomy" id="10029"/>
    <lineage>
        <taxon>Eukaryota</taxon>
        <taxon>Metazoa</taxon>
        <taxon>Chordata</taxon>
        <taxon>Craniata</taxon>
        <taxon>Vertebrata</taxon>
        <taxon>Euteleostomi</taxon>
        <taxon>Mammalia</taxon>
        <taxon>Eutheria</taxon>
        <taxon>Euarchontoglires</taxon>
        <taxon>Glires</taxon>
        <taxon>Rodentia</taxon>
        <taxon>Myomorpha</taxon>
        <taxon>Muroidea</taxon>
        <taxon>Cricetidae</taxon>
        <taxon>Cricetinae</taxon>
        <taxon>Cricetulus</taxon>
    </lineage>
</organism>
<dbReference type="InParanoid" id="G3IA05"/>
<sequence length="96" mass="10815">MLPTLQKCESNSMVNNPSKCFSDAKASVLFKHYPLHTPTHPHMHSPADGHCVAILAQDHTLYLTFLKSSINQTYRKEEIFALKVPLGSYLLIGSRF</sequence>
<gene>
    <name evidence="1" type="ORF">I79_020420</name>
</gene>
<dbReference type="EMBL" id="JH001657">
    <property type="protein sequence ID" value="EGW10174.1"/>
    <property type="molecule type" value="Genomic_DNA"/>
</dbReference>
<dbReference type="AlphaFoldDB" id="G3IA05"/>